<evidence type="ECO:0000313" key="3">
    <source>
        <dbReference type="EMBL" id="KAJ1522949.1"/>
    </source>
</evidence>
<evidence type="ECO:0000256" key="2">
    <source>
        <dbReference type="SAM" id="Phobius"/>
    </source>
</evidence>
<evidence type="ECO:0000256" key="1">
    <source>
        <dbReference type="SAM" id="MobiDB-lite"/>
    </source>
</evidence>
<keyword evidence="2" id="KW-0812">Transmembrane</keyword>
<name>A0AAV7XBE2_9NEOP</name>
<proteinExistence type="predicted"/>
<comment type="caution">
    <text evidence="3">The sequence shown here is derived from an EMBL/GenBank/DDBJ whole genome shotgun (WGS) entry which is preliminary data.</text>
</comment>
<dbReference type="PROSITE" id="PS51257">
    <property type="entry name" value="PROKAR_LIPOPROTEIN"/>
    <property type="match status" value="1"/>
</dbReference>
<feature type="compositionally biased region" description="Basic and acidic residues" evidence="1">
    <location>
        <begin position="153"/>
        <end position="165"/>
    </location>
</feature>
<keyword evidence="4" id="KW-1185">Reference proteome</keyword>
<dbReference type="Proteomes" id="UP001075354">
    <property type="component" value="Chromosome 11"/>
</dbReference>
<organism evidence="3 4">
    <name type="scientific">Megalurothrips usitatus</name>
    <name type="common">bean blossom thrips</name>
    <dbReference type="NCBI Taxonomy" id="439358"/>
    <lineage>
        <taxon>Eukaryota</taxon>
        <taxon>Metazoa</taxon>
        <taxon>Ecdysozoa</taxon>
        <taxon>Arthropoda</taxon>
        <taxon>Hexapoda</taxon>
        <taxon>Insecta</taxon>
        <taxon>Pterygota</taxon>
        <taxon>Neoptera</taxon>
        <taxon>Paraneoptera</taxon>
        <taxon>Thysanoptera</taxon>
        <taxon>Terebrantia</taxon>
        <taxon>Thripoidea</taxon>
        <taxon>Thripidae</taxon>
        <taxon>Megalurothrips</taxon>
    </lineage>
</organism>
<feature type="region of interest" description="Disordered" evidence="1">
    <location>
        <begin position="62"/>
        <end position="221"/>
    </location>
</feature>
<dbReference type="AlphaFoldDB" id="A0AAV7XBE2"/>
<dbReference type="EMBL" id="JAPTSV010000011">
    <property type="protein sequence ID" value="KAJ1522949.1"/>
    <property type="molecule type" value="Genomic_DNA"/>
</dbReference>
<gene>
    <name evidence="3" type="ORF">ONE63_002088</name>
</gene>
<protein>
    <submittedName>
        <fullName evidence="3">Uncharacterized protein</fullName>
    </submittedName>
</protein>
<keyword evidence="2" id="KW-1133">Transmembrane helix</keyword>
<reference evidence="3" key="1">
    <citation type="submission" date="2022-12" db="EMBL/GenBank/DDBJ databases">
        <title>Chromosome-level genome assembly of the bean flower thrips Megalurothrips usitatus.</title>
        <authorList>
            <person name="Ma L."/>
            <person name="Liu Q."/>
            <person name="Li H."/>
            <person name="Cai W."/>
        </authorList>
    </citation>
    <scope>NUCLEOTIDE SEQUENCE</scope>
    <source>
        <strain evidence="3">Cailab_2022a</strain>
    </source>
</reference>
<sequence>MALRHGPCGCGLRSRLGYVLAALVLVSCGVLAALVFPALSSDVDLDAALQSLDAFGGAGRTAHVNPNVHHPPSRQAARQPAKAVKPLSEEDDDDGNTPPGQDVAIAMISAPEPPPAAPAVVRAAPTPTRPKPIRDQAVDDEDDEDDDEDDDSSESRELGAPRRVPDAPPPPGLPPSLLPQRQPPGPAGDDPMMLGDAPQRAQRTQRAQHHKTNNGLYTNEDDLDHNILDLARQGRGQGRARQHASTRIFVEALLPSIEDQPGEPAAPQRRAWTPSSTFFRWTVSPALPSWY</sequence>
<feature type="transmembrane region" description="Helical" evidence="2">
    <location>
        <begin position="16"/>
        <end position="39"/>
    </location>
</feature>
<accession>A0AAV7XBE2</accession>
<feature type="compositionally biased region" description="Pro residues" evidence="1">
    <location>
        <begin position="166"/>
        <end position="186"/>
    </location>
</feature>
<evidence type="ECO:0000313" key="4">
    <source>
        <dbReference type="Proteomes" id="UP001075354"/>
    </source>
</evidence>
<keyword evidence="2" id="KW-0472">Membrane</keyword>
<feature type="compositionally biased region" description="Acidic residues" evidence="1">
    <location>
        <begin position="138"/>
        <end position="152"/>
    </location>
</feature>